<dbReference type="AlphaFoldDB" id="A0A9X9LHH9"/>
<feature type="non-terminal residue" evidence="2">
    <location>
        <position position="1"/>
    </location>
</feature>
<keyword evidence="3" id="KW-1185">Reference proteome</keyword>
<comment type="caution">
    <text evidence="2">The sequence shown here is derived from an EMBL/GenBank/DDBJ whole genome shotgun (WGS) entry which is preliminary data.</text>
</comment>
<feature type="region of interest" description="Disordered" evidence="1">
    <location>
        <begin position="64"/>
        <end position="86"/>
    </location>
</feature>
<evidence type="ECO:0000256" key="1">
    <source>
        <dbReference type="SAM" id="MobiDB-lite"/>
    </source>
</evidence>
<proteinExistence type="predicted"/>
<organism evidence="2 3">
    <name type="scientific">Gulo gulo</name>
    <name type="common">Wolverine</name>
    <name type="synonym">Gluton</name>
    <dbReference type="NCBI Taxonomy" id="48420"/>
    <lineage>
        <taxon>Eukaryota</taxon>
        <taxon>Metazoa</taxon>
        <taxon>Chordata</taxon>
        <taxon>Craniata</taxon>
        <taxon>Vertebrata</taxon>
        <taxon>Euteleostomi</taxon>
        <taxon>Mammalia</taxon>
        <taxon>Eutheria</taxon>
        <taxon>Laurasiatheria</taxon>
        <taxon>Carnivora</taxon>
        <taxon>Caniformia</taxon>
        <taxon>Musteloidea</taxon>
        <taxon>Mustelidae</taxon>
        <taxon>Guloninae</taxon>
        <taxon>Gulo</taxon>
    </lineage>
</organism>
<accession>A0A9X9LHH9</accession>
<dbReference type="Proteomes" id="UP000269945">
    <property type="component" value="Unassembled WGS sequence"/>
</dbReference>
<evidence type="ECO:0000313" key="2">
    <source>
        <dbReference type="EMBL" id="VCW68310.1"/>
    </source>
</evidence>
<feature type="region of interest" description="Disordered" evidence="1">
    <location>
        <begin position="1"/>
        <end position="21"/>
    </location>
</feature>
<name>A0A9X9LHH9_GULGU</name>
<gene>
    <name evidence="2" type="ORF">BN2614_LOCUS7</name>
</gene>
<feature type="region of interest" description="Disordered" evidence="1">
    <location>
        <begin position="108"/>
        <end position="132"/>
    </location>
</feature>
<evidence type="ECO:0000313" key="3">
    <source>
        <dbReference type="Proteomes" id="UP000269945"/>
    </source>
</evidence>
<dbReference type="EMBL" id="CYRY02003720">
    <property type="protein sequence ID" value="VCW68310.1"/>
    <property type="molecule type" value="Genomic_DNA"/>
</dbReference>
<protein>
    <submittedName>
        <fullName evidence="2">Uncharacterized protein</fullName>
    </submittedName>
</protein>
<sequence>GEAWGPRRPRAATRLPGHDHHPLAASHLTLLKASCHSPGNKRDSWAPRRSPSCPVGWIRTQGHTCPGQRPWEQSSRHRPLPLKEIPPHTSLRAKNFLLFLLKSLQDVSCPDDKDAGKQITTYRDDERHSSLS</sequence>
<reference evidence="2 3" key="1">
    <citation type="submission" date="2018-10" db="EMBL/GenBank/DDBJ databases">
        <authorList>
            <person name="Ekblom R."/>
            <person name="Jareborg N."/>
        </authorList>
    </citation>
    <scope>NUCLEOTIDE SEQUENCE [LARGE SCALE GENOMIC DNA]</scope>
    <source>
        <tissue evidence="2">Muscle</tissue>
    </source>
</reference>
<feature type="compositionally biased region" description="Basic and acidic residues" evidence="1">
    <location>
        <begin position="110"/>
        <end position="132"/>
    </location>
</feature>